<dbReference type="CDD" id="cd07302">
    <property type="entry name" value="CHD"/>
    <property type="match status" value="1"/>
</dbReference>
<dbReference type="InterPro" id="IPR001054">
    <property type="entry name" value="A/G_cyclase"/>
</dbReference>
<feature type="domain" description="Guanylate cyclase" evidence="1">
    <location>
        <begin position="16"/>
        <end position="131"/>
    </location>
</feature>
<evidence type="ECO:0000313" key="3">
    <source>
        <dbReference type="Proteomes" id="UP000672097"/>
    </source>
</evidence>
<evidence type="ECO:0000313" key="2">
    <source>
        <dbReference type="EMBL" id="MBQ0934452.1"/>
    </source>
</evidence>
<evidence type="ECO:0000259" key="1">
    <source>
        <dbReference type="PROSITE" id="PS50125"/>
    </source>
</evidence>
<dbReference type="EMBL" id="JAGQDG010000001">
    <property type="protein sequence ID" value="MBQ0934452.1"/>
    <property type="molecule type" value="Genomic_DNA"/>
</dbReference>
<protein>
    <submittedName>
        <fullName evidence="2">Adenylate/guanylate cyclase domain-containing protein</fullName>
    </submittedName>
</protein>
<reference evidence="2 3" key="1">
    <citation type="submission" date="2021-04" db="EMBL/GenBank/DDBJ databases">
        <title>The genome sequence of type strain Ideonella paludis KCTC 32238.</title>
        <authorList>
            <person name="Liu Y."/>
        </authorList>
    </citation>
    <scope>NUCLEOTIDE SEQUENCE [LARGE SCALE GENOMIC DNA]</scope>
    <source>
        <strain evidence="2 3">KCTC 32238</strain>
    </source>
</reference>
<dbReference type="Gene3D" id="3.30.70.1230">
    <property type="entry name" value="Nucleotide cyclase"/>
    <property type="match status" value="1"/>
</dbReference>
<dbReference type="RefSeq" id="WP_210806314.1">
    <property type="nucleotide sequence ID" value="NZ_JAGQDG010000001.1"/>
</dbReference>
<dbReference type="SUPFAM" id="SSF55073">
    <property type="entry name" value="Nucleotide cyclase"/>
    <property type="match status" value="1"/>
</dbReference>
<dbReference type="Proteomes" id="UP000672097">
    <property type="component" value="Unassembled WGS sequence"/>
</dbReference>
<dbReference type="InterPro" id="IPR029787">
    <property type="entry name" value="Nucleotide_cyclase"/>
</dbReference>
<sequence>MDGLGNKGALVPVEGTIVFALVAAQVQTGQALSLLAAGIAAQRQLLSRAAALVQPPQGRVVERQGDGLLLLFADPHAALSWAQASQALCPAEPGHPTSATLALRIGAHHGQVLSDGSALFGHGVNLAARIAAVAGPGETLLSAPTQAQASPAWRALLEDLGPYYLKHFDEPQQLFKLGPSPALRMTGTA</sequence>
<dbReference type="PROSITE" id="PS50125">
    <property type="entry name" value="GUANYLATE_CYCLASE_2"/>
    <property type="match status" value="1"/>
</dbReference>
<proteinExistence type="predicted"/>
<gene>
    <name evidence="2" type="ORF">KAK11_03850</name>
</gene>
<name>A0ABS5DTI4_9BURK</name>
<keyword evidence="3" id="KW-1185">Reference proteome</keyword>
<comment type="caution">
    <text evidence="2">The sequence shown here is derived from an EMBL/GenBank/DDBJ whole genome shotgun (WGS) entry which is preliminary data.</text>
</comment>
<organism evidence="2 3">
    <name type="scientific">Ideonella paludis</name>
    <dbReference type="NCBI Taxonomy" id="1233411"/>
    <lineage>
        <taxon>Bacteria</taxon>
        <taxon>Pseudomonadati</taxon>
        <taxon>Pseudomonadota</taxon>
        <taxon>Betaproteobacteria</taxon>
        <taxon>Burkholderiales</taxon>
        <taxon>Sphaerotilaceae</taxon>
        <taxon>Ideonella</taxon>
    </lineage>
</organism>
<accession>A0ABS5DTI4</accession>